<dbReference type="PROSITE" id="PS51208">
    <property type="entry name" value="AUTOTRANSPORTER"/>
    <property type="match status" value="1"/>
</dbReference>
<dbReference type="SMART" id="SM00869">
    <property type="entry name" value="Autotransporter"/>
    <property type="match status" value="1"/>
</dbReference>
<feature type="domain" description="Autotransporter" evidence="3">
    <location>
        <begin position="674"/>
        <end position="957"/>
    </location>
</feature>
<dbReference type="RefSeq" id="WP_155107701.1">
    <property type="nucleotide sequence ID" value="NZ_WMJZ01000007.1"/>
</dbReference>
<reference evidence="4 5" key="1">
    <citation type="submission" date="2019-11" db="EMBL/GenBank/DDBJ databases">
        <title>Escherichia alba sp. nov. isolated from the gut of plastic-eating superworms Zophobas atratus.</title>
        <authorList>
            <person name="Yang Y."/>
        </authorList>
    </citation>
    <scope>NUCLEOTIDE SEQUENCE [LARGE SCALE GENOMIC DNA]</scope>
    <source>
        <strain evidence="5">BIT-B35</strain>
    </source>
</reference>
<keyword evidence="5" id="KW-1185">Reference proteome</keyword>
<feature type="compositionally biased region" description="Pro residues" evidence="2">
    <location>
        <begin position="580"/>
        <end position="612"/>
    </location>
</feature>
<name>A0A6L6ILY5_9ENTR</name>
<sequence>MKKFQTVLNKTRLPGKQLISPRSARYNAALPVIPGLLLATTGLIAPDTLQAETQRCDSESTVLCSEGRQKAAVGQSQKLAAVSVKPDNGRMVINQGTTVTLSADKNTDAEWNNFNGLTVGSVTEGDLIVDGRTIGAKAGTIGQGSRGSVLLTHGAGWQMGAHLVLGTENGDGSVRVEDGSYITGIRELRIGEFYEGATGAMVITGENSSVAAASGVVGDKGVGRLDILDGGRLSIAGQMNIGYVGNTNTSQSKGNGTVNVEGAGSTLETGNGLIFGGFSEDKNDAKGELIVSDSGRVKADGFLWLGIGSGSTGIVNVGGRQGEAARQAGSIETPLIFLGNRINHDSLAVLNFNHTSEDYTLSAQIRGDGVVSHEGPGTTLLSGSNDWSGRATVSNGTLRAGSSRAFSSNADFSVAEKGTLDLNGYSQNVKSLTLGGTLSFGTPKAGRDPLALAGSVFTVSGDYVGDNGLLILNTAEDSAQQKSLVNQLHVQGSTSGTTRVALNELGTAAVSDLNGAQVVRVDGASDGEFVAQGRLVAGAWDYALQRGANTEESAQIPDSNHWYLTNTWTPAEDDPEKEPIPGPQPEPDPQPAPDPAPESEPVPQPEPQPESVPVPQSDPVTPDVPVPQPEPGKEAVYRPEMGAYLANSVAANTLFNTRLYDRLGETEYIDPVTGESRVTSLWLRNVGGHTRFRDTSGQLRTQSNRYVVQLGGDVAQWSAGLNDRWHLGVMAGYANSQSNTRSSISGYRADGTVSGYSAGFYLTWYADRDDKDASYVDAWMLYNWFDNSVSGDGLPQENYRSRGITASLEAGHAFLLAEQARLSYWLQPQAQLTWMGVSADDRREANGTRVRDQDKGNLQSRLGVKAWLRGHSQRDEGKDRMFQPFVEANWLHNTRSYAVSMNEIEGKVDGARNIAEVRAGVEAKVNTRLHLWGNVGQQIGDSGYSDTQAVLGIKLVF</sequence>
<evidence type="ECO:0000313" key="4">
    <source>
        <dbReference type="EMBL" id="MTH46060.1"/>
    </source>
</evidence>
<dbReference type="OrthoDB" id="6053567at2"/>
<proteinExistence type="predicted"/>
<dbReference type="Proteomes" id="UP000477739">
    <property type="component" value="Unassembled WGS sequence"/>
</dbReference>
<keyword evidence="1" id="KW-0732">Signal</keyword>
<dbReference type="Gene3D" id="2.40.128.130">
    <property type="entry name" value="Autotransporter beta-domain"/>
    <property type="match status" value="1"/>
</dbReference>
<dbReference type="InterPro" id="IPR006315">
    <property type="entry name" value="OM_autotransptr_brl_dom"/>
</dbReference>
<dbReference type="InterPro" id="IPR036709">
    <property type="entry name" value="Autotransporte_beta_dom_sf"/>
</dbReference>
<dbReference type="NCBIfam" id="TIGR02601">
    <property type="entry name" value="autotrns_rpt"/>
    <property type="match status" value="1"/>
</dbReference>
<dbReference type="SUPFAM" id="SSF51126">
    <property type="entry name" value="Pectin lyase-like"/>
    <property type="match status" value="1"/>
</dbReference>
<dbReference type="InterPro" id="IPR050909">
    <property type="entry name" value="Bact_Autotransporter_VF"/>
</dbReference>
<dbReference type="InterPro" id="IPR011050">
    <property type="entry name" value="Pectin_lyase_fold/virulence"/>
</dbReference>
<dbReference type="NCBIfam" id="TIGR04393">
    <property type="entry name" value="rpt_T5SS_PEPC"/>
    <property type="match status" value="1"/>
</dbReference>
<dbReference type="PANTHER" id="PTHR12338:SF5">
    <property type="entry name" value="ANTIGEN 43-RELATED"/>
    <property type="match status" value="1"/>
</dbReference>
<dbReference type="SUPFAM" id="SSF103515">
    <property type="entry name" value="Autotransporter"/>
    <property type="match status" value="1"/>
</dbReference>
<dbReference type="Pfam" id="PF03797">
    <property type="entry name" value="Autotransporter"/>
    <property type="match status" value="1"/>
</dbReference>
<feature type="compositionally biased region" description="Polar residues" evidence="2">
    <location>
        <begin position="551"/>
        <end position="569"/>
    </location>
</feature>
<accession>A0A6L6ILY5</accession>
<dbReference type="EMBL" id="WMJZ01000007">
    <property type="protein sequence ID" value="MTH46060.1"/>
    <property type="molecule type" value="Genomic_DNA"/>
</dbReference>
<dbReference type="CDD" id="cd00253">
    <property type="entry name" value="PL_Passenger_AT"/>
    <property type="match status" value="1"/>
</dbReference>
<dbReference type="PANTHER" id="PTHR12338">
    <property type="entry name" value="AUTOTRANSPORTER"/>
    <property type="match status" value="1"/>
</dbReference>
<dbReference type="NCBIfam" id="TIGR01414">
    <property type="entry name" value="autotrans_barl"/>
    <property type="match status" value="1"/>
</dbReference>
<organism evidence="4 5">
    <name type="scientific">Intestinirhabdus alba</name>
    <dbReference type="NCBI Taxonomy" id="2899544"/>
    <lineage>
        <taxon>Bacteria</taxon>
        <taxon>Pseudomonadati</taxon>
        <taxon>Pseudomonadota</taxon>
        <taxon>Gammaproteobacteria</taxon>
        <taxon>Enterobacterales</taxon>
        <taxon>Enterobacteriaceae</taxon>
        <taxon>Intestinirhabdus</taxon>
    </lineage>
</organism>
<gene>
    <name evidence="4" type="ORF">GJV78_07300</name>
</gene>
<evidence type="ECO:0000313" key="5">
    <source>
        <dbReference type="Proteomes" id="UP000477739"/>
    </source>
</evidence>
<dbReference type="AlphaFoldDB" id="A0A6L6ILY5"/>
<dbReference type="Pfam" id="PF18883">
    <property type="entry name" value="AC_1"/>
    <property type="match status" value="1"/>
</dbReference>
<dbReference type="InterPro" id="IPR013425">
    <property type="entry name" value="Autotrns_rpt"/>
</dbReference>
<dbReference type="InterPro" id="IPR030895">
    <property type="entry name" value="T5SS_PEPC_rpt"/>
</dbReference>
<protein>
    <submittedName>
        <fullName evidence="4">Autotransporter outer membrane beta-barrel domain-containing protein</fullName>
    </submittedName>
</protein>
<dbReference type="InterPro" id="IPR012332">
    <property type="entry name" value="Autotransporter_pectin_lyase_C"/>
</dbReference>
<evidence type="ECO:0000256" key="2">
    <source>
        <dbReference type="SAM" id="MobiDB-lite"/>
    </source>
</evidence>
<dbReference type="InterPro" id="IPR005546">
    <property type="entry name" value="Autotransporte_beta"/>
</dbReference>
<dbReference type="InterPro" id="IPR043990">
    <property type="entry name" value="AC_1"/>
</dbReference>
<dbReference type="GO" id="GO:0019867">
    <property type="term" value="C:outer membrane"/>
    <property type="evidence" value="ECO:0007669"/>
    <property type="project" value="InterPro"/>
</dbReference>
<feature type="region of interest" description="Disordered" evidence="2">
    <location>
        <begin position="551"/>
        <end position="634"/>
    </location>
</feature>
<evidence type="ECO:0000259" key="3">
    <source>
        <dbReference type="PROSITE" id="PS51208"/>
    </source>
</evidence>
<comment type="caution">
    <text evidence="4">The sequence shown here is derived from an EMBL/GenBank/DDBJ whole genome shotgun (WGS) entry which is preliminary data.</text>
</comment>
<evidence type="ECO:0000256" key="1">
    <source>
        <dbReference type="ARBA" id="ARBA00022729"/>
    </source>
</evidence>
<dbReference type="Gene3D" id="2.160.20.20">
    <property type="match status" value="1"/>
</dbReference>